<dbReference type="GO" id="GO:0000166">
    <property type="term" value="F:nucleotide binding"/>
    <property type="evidence" value="ECO:0007669"/>
    <property type="project" value="UniProtKB-KW"/>
</dbReference>
<dbReference type="Pfam" id="PF00799">
    <property type="entry name" value="Gemini_AL1"/>
    <property type="match status" value="1"/>
</dbReference>
<evidence type="ECO:0000313" key="12">
    <source>
        <dbReference type="EMBL" id="GAH85580.1"/>
    </source>
</evidence>
<keyword evidence="7" id="KW-0255">Endonuclease</keyword>
<name>X1JW07_9ZZZZ</name>
<evidence type="ECO:0000256" key="8">
    <source>
        <dbReference type="ARBA" id="ARBA00022801"/>
    </source>
</evidence>
<keyword evidence="8" id="KW-0378">Hydrolase</keyword>
<sequence length="113" mass="13546">MDSYLTEIPEAKFYLQTQRIFLTYRSHLDKKNYSNFLKKKMNGGKSNVVDIIILAHEKGDKTTSYPHTHVFVKTLKRFQTRNSRYFDYDDIHPHIKSVKSKKHESNIYRYLAK</sequence>
<dbReference type="AlphaFoldDB" id="X1JW07"/>
<dbReference type="EMBL" id="BARU01039845">
    <property type="protein sequence ID" value="GAH85580.1"/>
    <property type="molecule type" value="Genomic_DNA"/>
</dbReference>
<keyword evidence="6" id="KW-0547">Nucleotide-binding</keyword>
<feature type="non-terminal residue" evidence="12">
    <location>
        <position position="113"/>
    </location>
</feature>
<evidence type="ECO:0000256" key="6">
    <source>
        <dbReference type="ARBA" id="ARBA00022741"/>
    </source>
</evidence>
<keyword evidence="1" id="KW-0808">Transferase</keyword>
<keyword evidence="3" id="KW-0235">DNA replication</keyword>
<evidence type="ECO:0000256" key="10">
    <source>
        <dbReference type="ARBA" id="ARBA00023125"/>
    </source>
</evidence>
<evidence type="ECO:0000256" key="4">
    <source>
        <dbReference type="ARBA" id="ARBA00022722"/>
    </source>
</evidence>
<evidence type="ECO:0000256" key="5">
    <source>
        <dbReference type="ARBA" id="ARBA00022723"/>
    </source>
</evidence>
<gene>
    <name evidence="12" type="ORF">S03H2_61703</name>
</gene>
<keyword evidence="9" id="KW-0190">Covalent protein-DNA linkage</keyword>
<reference evidence="12" key="1">
    <citation type="journal article" date="2014" name="Front. Microbiol.">
        <title>High frequency of phylogenetically diverse reductive dehalogenase-homologous genes in deep subseafloor sedimentary metagenomes.</title>
        <authorList>
            <person name="Kawai M."/>
            <person name="Futagami T."/>
            <person name="Toyoda A."/>
            <person name="Takaki Y."/>
            <person name="Nishi S."/>
            <person name="Hori S."/>
            <person name="Arai W."/>
            <person name="Tsubouchi T."/>
            <person name="Morono Y."/>
            <person name="Uchiyama I."/>
            <person name="Ito T."/>
            <person name="Fujiyama A."/>
            <person name="Inagaki F."/>
            <person name="Takami H."/>
        </authorList>
    </citation>
    <scope>NUCLEOTIDE SEQUENCE</scope>
    <source>
        <strain evidence="12">Expedition CK06-06</strain>
    </source>
</reference>
<protein>
    <recommendedName>
        <fullName evidence="11">CRESS-DNA virus Rep endonuclease domain-containing protein</fullName>
    </recommendedName>
</protein>
<evidence type="ECO:0000256" key="1">
    <source>
        <dbReference type="ARBA" id="ARBA00022679"/>
    </source>
</evidence>
<evidence type="ECO:0000259" key="11">
    <source>
        <dbReference type="PROSITE" id="PS52020"/>
    </source>
</evidence>
<dbReference type="PROSITE" id="PS52020">
    <property type="entry name" value="CRESS_DNA_REP"/>
    <property type="match status" value="1"/>
</dbReference>
<proteinExistence type="predicted"/>
<dbReference type="GO" id="GO:0016787">
    <property type="term" value="F:hydrolase activity"/>
    <property type="evidence" value="ECO:0007669"/>
    <property type="project" value="UniProtKB-KW"/>
</dbReference>
<evidence type="ECO:0000256" key="3">
    <source>
        <dbReference type="ARBA" id="ARBA00022705"/>
    </source>
</evidence>
<dbReference type="GO" id="GO:0046872">
    <property type="term" value="F:metal ion binding"/>
    <property type="evidence" value="ECO:0007669"/>
    <property type="project" value="UniProtKB-KW"/>
</dbReference>
<dbReference type="SUPFAM" id="SSF55464">
    <property type="entry name" value="Origin of replication-binding domain, RBD-like"/>
    <property type="match status" value="1"/>
</dbReference>
<accession>X1JW07</accession>
<comment type="caution">
    <text evidence="12">The sequence shown here is derived from an EMBL/GenBank/DDBJ whole genome shotgun (WGS) entry which is preliminary data.</text>
</comment>
<keyword evidence="4" id="KW-0540">Nuclease</keyword>
<evidence type="ECO:0000256" key="2">
    <source>
        <dbReference type="ARBA" id="ARBA00022695"/>
    </source>
</evidence>
<organism evidence="12">
    <name type="scientific">marine sediment metagenome</name>
    <dbReference type="NCBI Taxonomy" id="412755"/>
    <lineage>
        <taxon>unclassified sequences</taxon>
        <taxon>metagenomes</taxon>
        <taxon>ecological metagenomes</taxon>
    </lineage>
</organism>
<dbReference type="InterPro" id="IPR049912">
    <property type="entry name" value="CRESS_DNA_REP"/>
</dbReference>
<keyword evidence="10" id="KW-0238">DNA-binding</keyword>
<evidence type="ECO:0000256" key="9">
    <source>
        <dbReference type="ARBA" id="ARBA00023124"/>
    </source>
</evidence>
<dbReference type="GO" id="GO:0003677">
    <property type="term" value="F:DNA binding"/>
    <property type="evidence" value="ECO:0007669"/>
    <property type="project" value="UniProtKB-KW"/>
</dbReference>
<keyword evidence="5" id="KW-0479">Metal-binding</keyword>
<dbReference type="GO" id="GO:0004519">
    <property type="term" value="F:endonuclease activity"/>
    <property type="evidence" value="ECO:0007669"/>
    <property type="project" value="UniProtKB-KW"/>
</dbReference>
<dbReference type="GO" id="GO:0006260">
    <property type="term" value="P:DNA replication"/>
    <property type="evidence" value="ECO:0007669"/>
    <property type="project" value="UniProtKB-KW"/>
</dbReference>
<evidence type="ECO:0000256" key="7">
    <source>
        <dbReference type="ARBA" id="ARBA00022759"/>
    </source>
</evidence>
<dbReference type="Gene3D" id="3.40.1310.20">
    <property type="match status" value="1"/>
</dbReference>
<keyword evidence="2" id="KW-0548">Nucleotidyltransferase</keyword>
<dbReference type="GO" id="GO:0016779">
    <property type="term" value="F:nucleotidyltransferase activity"/>
    <property type="evidence" value="ECO:0007669"/>
    <property type="project" value="UniProtKB-KW"/>
</dbReference>
<feature type="domain" description="CRESS-DNA virus Rep endonuclease" evidence="11">
    <location>
        <begin position="14"/>
        <end position="113"/>
    </location>
</feature>